<dbReference type="EMBL" id="CAJPDS010000115">
    <property type="protein sequence ID" value="CAF9938569.1"/>
    <property type="molecule type" value="Genomic_DNA"/>
</dbReference>
<dbReference type="GO" id="GO:0001228">
    <property type="term" value="F:DNA-binding transcription activator activity, RNA polymerase II-specific"/>
    <property type="evidence" value="ECO:0007669"/>
    <property type="project" value="TreeGrafter"/>
</dbReference>
<evidence type="ECO:0000256" key="3">
    <source>
        <dbReference type="ARBA" id="ARBA00023015"/>
    </source>
</evidence>
<accession>A0A8H3PEC8</accession>
<dbReference type="OrthoDB" id="4337792at2759"/>
<dbReference type="GO" id="GO:0046872">
    <property type="term" value="F:metal ion binding"/>
    <property type="evidence" value="ECO:0007669"/>
    <property type="project" value="UniProtKB-KW"/>
</dbReference>
<proteinExistence type="predicted"/>
<dbReference type="CDD" id="cd12148">
    <property type="entry name" value="fungal_TF_MHR"/>
    <property type="match status" value="1"/>
</dbReference>
<evidence type="ECO:0000256" key="2">
    <source>
        <dbReference type="ARBA" id="ARBA00022833"/>
    </source>
</evidence>
<dbReference type="InterPro" id="IPR051430">
    <property type="entry name" value="Fungal_TF_Env_Response"/>
</dbReference>
<dbReference type="GO" id="GO:0000978">
    <property type="term" value="F:RNA polymerase II cis-regulatory region sequence-specific DNA binding"/>
    <property type="evidence" value="ECO:0007669"/>
    <property type="project" value="TreeGrafter"/>
</dbReference>
<keyword evidence="1" id="KW-0479">Metal-binding</keyword>
<evidence type="ECO:0000256" key="1">
    <source>
        <dbReference type="ARBA" id="ARBA00022723"/>
    </source>
</evidence>
<evidence type="ECO:0000256" key="7">
    <source>
        <dbReference type="SAM" id="MobiDB-lite"/>
    </source>
</evidence>
<evidence type="ECO:0000256" key="5">
    <source>
        <dbReference type="ARBA" id="ARBA00023163"/>
    </source>
</evidence>
<dbReference type="PANTHER" id="PTHR31944">
    <property type="entry name" value="HEME-RESPONSIVE ZINC FINGER TRANSCRIPTION FACTOR HAP1"/>
    <property type="match status" value="1"/>
</dbReference>
<keyword evidence="9" id="KW-1185">Reference proteome</keyword>
<evidence type="ECO:0000256" key="6">
    <source>
        <dbReference type="ARBA" id="ARBA00023242"/>
    </source>
</evidence>
<gene>
    <name evidence="8" type="ORF">HETSPECPRED_001113</name>
</gene>
<keyword evidence="4" id="KW-0238">DNA-binding</keyword>
<protein>
    <submittedName>
        <fullName evidence="8">Uncharacterized protein</fullName>
    </submittedName>
</protein>
<evidence type="ECO:0000256" key="4">
    <source>
        <dbReference type="ARBA" id="ARBA00023125"/>
    </source>
</evidence>
<keyword evidence="2" id="KW-0862">Zinc</keyword>
<keyword evidence="6" id="KW-0539">Nucleus</keyword>
<dbReference type="GO" id="GO:0005634">
    <property type="term" value="C:nucleus"/>
    <property type="evidence" value="ECO:0007669"/>
    <property type="project" value="TreeGrafter"/>
</dbReference>
<evidence type="ECO:0000313" key="9">
    <source>
        <dbReference type="Proteomes" id="UP000664521"/>
    </source>
</evidence>
<keyword evidence="5" id="KW-0804">Transcription</keyword>
<sequence>MPPLISQDDYDTLAPKNIDDSEIAENSHMSTPAKPSTTFTQTSLQLILLRSLPKRLAIARLVNHFRSKPTYEDVLRLSSEVSELLRDATKMIQTFQSRNTSLKPSVCHNNLIQLSIRRFLQSLHLPFALKARKDPHFYFSRKVCLEQALVVSMPQPDEDFKQLICLGGGMFREIMTLGAFGLCLELITQLEEDSVNLSVDRNRAQRQPYREAIQAVINIAEERLHLGETNVKGYLFLSMALGQIDAMDNGAVIEEGIYKAAKQSATKGYEILISRLAWRIPEPDAGHNAPGSQGGGLLPNGAANGMMEDQPAVNNVDFNFEELGSWLCPATDEIPWASLENFPADFQI</sequence>
<comment type="caution">
    <text evidence="8">The sequence shown here is derived from an EMBL/GenBank/DDBJ whole genome shotgun (WGS) entry which is preliminary data.</text>
</comment>
<evidence type="ECO:0000313" key="8">
    <source>
        <dbReference type="EMBL" id="CAF9938569.1"/>
    </source>
</evidence>
<keyword evidence="3" id="KW-0805">Transcription regulation</keyword>
<dbReference type="PANTHER" id="PTHR31944:SF129">
    <property type="entry name" value="ASPYRIDONES CLUSTER REGULATOR APDR-RELATED"/>
    <property type="match status" value="1"/>
</dbReference>
<organism evidence="8 9">
    <name type="scientific">Heterodermia speciosa</name>
    <dbReference type="NCBI Taxonomy" id="116794"/>
    <lineage>
        <taxon>Eukaryota</taxon>
        <taxon>Fungi</taxon>
        <taxon>Dikarya</taxon>
        <taxon>Ascomycota</taxon>
        <taxon>Pezizomycotina</taxon>
        <taxon>Lecanoromycetes</taxon>
        <taxon>OSLEUM clade</taxon>
        <taxon>Lecanoromycetidae</taxon>
        <taxon>Caliciales</taxon>
        <taxon>Physciaceae</taxon>
        <taxon>Heterodermia</taxon>
    </lineage>
</organism>
<dbReference type="Proteomes" id="UP000664521">
    <property type="component" value="Unassembled WGS sequence"/>
</dbReference>
<dbReference type="AlphaFoldDB" id="A0A8H3PEC8"/>
<name>A0A8H3PEC8_9LECA</name>
<reference evidence="8" key="1">
    <citation type="submission" date="2021-03" db="EMBL/GenBank/DDBJ databases">
        <authorList>
            <person name="Tagirdzhanova G."/>
        </authorList>
    </citation>
    <scope>NUCLEOTIDE SEQUENCE</scope>
</reference>
<feature type="region of interest" description="Disordered" evidence="7">
    <location>
        <begin position="284"/>
        <end position="303"/>
    </location>
</feature>